<proteinExistence type="predicted"/>
<dbReference type="RefSeq" id="WP_038465358.1">
    <property type="nucleotide sequence ID" value="NZ_CP008941.1"/>
</dbReference>
<evidence type="ECO:0008006" key="3">
    <source>
        <dbReference type="Google" id="ProtNLM"/>
    </source>
</evidence>
<dbReference type="InterPro" id="IPR036278">
    <property type="entry name" value="Sialidase_sf"/>
</dbReference>
<accession>A0A077AWB4</accession>
<reference evidence="1 2" key="1">
    <citation type="submission" date="2014-07" db="EMBL/GenBank/DDBJ databases">
        <title>Comparative genomic insights into amoeba endosymbionts belonging to the families of Holosporaceae and Candidatus Midichloriaceae within Rickettsiales.</title>
        <authorList>
            <person name="Wang Z."/>
            <person name="Wu M."/>
        </authorList>
    </citation>
    <scope>NUCLEOTIDE SEQUENCE [LARGE SCALE GENOMIC DNA]</scope>
    <source>
        <strain evidence="1">PRA3</strain>
    </source>
</reference>
<dbReference type="HOGENOM" id="CLU_735066_0_0_5"/>
<dbReference type="EMBL" id="CP008941">
    <property type="protein sequence ID" value="AIK96716.1"/>
    <property type="molecule type" value="Genomic_DNA"/>
</dbReference>
<organism evidence="1 2">
    <name type="scientific">Candidatus Odyssella acanthamoebae</name>
    <dbReference type="NCBI Taxonomy" id="91604"/>
    <lineage>
        <taxon>Bacteria</taxon>
        <taxon>Pseudomonadati</taxon>
        <taxon>Pseudomonadota</taxon>
        <taxon>Alphaproteobacteria</taxon>
        <taxon>Holosporales</taxon>
        <taxon>Candidatus Paracaedibacteraceae</taxon>
        <taxon>Candidatus Odyssella</taxon>
    </lineage>
</organism>
<dbReference type="KEGG" id="paca:ID47_08270"/>
<dbReference type="AlphaFoldDB" id="A0A077AWB4"/>
<evidence type="ECO:0000313" key="1">
    <source>
        <dbReference type="EMBL" id="AIK96716.1"/>
    </source>
</evidence>
<gene>
    <name evidence="1" type="ORF">ID47_08270</name>
</gene>
<name>A0A077AWB4_9PROT</name>
<keyword evidence="2" id="KW-1185">Reference proteome</keyword>
<dbReference type="SUPFAM" id="SSF50939">
    <property type="entry name" value="Sialidases"/>
    <property type="match status" value="1"/>
</dbReference>
<evidence type="ECO:0000313" key="2">
    <source>
        <dbReference type="Proteomes" id="UP000028926"/>
    </source>
</evidence>
<sequence>MKISIKLFKFLSMYLTSIFFLFSLFSESASSNQLIMAIEDGNGDVNVTRSADGESWEPPFSTPSTRKTNLPVSLVCTGGGNILMGRVDQQSNNIYYTPANLCGEKRTWSNSDFSPNNTWKTTLPVSLAFHNNKLYMGMVEEGGNIAVACERAPQWRLAHLPIRPYFTKTEGFLIPDSHPDSHGITWKYIYKMEIFLPFPKTFVSLASHTDGYLYLAMVDNFGRIDLSRSADGENWKDSYSPHVVPQVVPLGGEDERRWWSYKKAVSLASHKENLYMAMVDNTVVGRISLSRSADGKIWSVPSYINWWTPHAVSLVSYSYLYRDPNTGSNTIIRYLYMGIVDAKGDIHLAKSADGETWEIRNLNRNTRQPVTLLNCY</sequence>
<protein>
    <recommendedName>
        <fullName evidence="3">Sialidase domain-containing protein</fullName>
    </recommendedName>
</protein>
<dbReference type="Proteomes" id="UP000028926">
    <property type="component" value="Chromosome"/>
</dbReference>